<feature type="chain" id="PRO_5047130566" evidence="2">
    <location>
        <begin position="17"/>
        <end position="296"/>
    </location>
</feature>
<comment type="caution">
    <text evidence="4">The sequence shown here is derived from an EMBL/GenBank/DDBJ whole genome shotgun (WGS) entry which is preliminary data.</text>
</comment>
<evidence type="ECO:0000256" key="2">
    <source>
        <dbReference type="SAM" id="SignalP"/>
    </source>
</evidence>
<keyword evidence="5" id="KW-1185">Reference proteome</keyword>
<evidence type="ECO:0000313" key="4">
    <source>
        <dbReference type="EMBL" id="MBD1365308.1"/>
    </source>
</evidence>
<keyword evidence="1" id="KW-1133">Transmembrane helix</keyword>
<evidence type="ECO:0000313" key="5">
    <source>
        <dbReference type="Proteomes" id="UP000606600"/>
    </source>
</evidence>
<sequence length="296" mass="33059">MKTKILFVLAAVALLAACKGKNGSYEYANTDKRASAADTVGIATDTTLEGPAKLVKTADMTFKVKNVQKTGDSVSALTNRYGGMVMHHQMSSNIVNSQDIRVSDDSVMHVSAFNTNADMTVKIPSDKLEDFMVKVSHMGMYITSRQMDIADKSLDYLSEKMKLNNRRELIAQQKSGKIKIKNPEAVLWLKDDLVDGQINNQRIDAAVKYSNISLNFYQSNTIVKEMVANDDPSSYQLPFFKRLGMAIVNGWLMFTELILGLANLWVFILAGIGLWMVYRVYRKRFVVVAQTTNATI</sequence>
<keyword evidence="1" id="KW-0472">Membrane</keyword>
<proteinExistence type="predicted"/>
<protein>
    <submittedName>
        <fullName evidence="4">DUF4349 domain-containing protein</fullName>
    </submittedName>
</protein>
<feature type="transmembrane region" description="Helical" evidence="1">
    <location>
        <begin position="251"/>
        <end position="278"/>
    </location>
</feature>
<accession>A0ABR7WSM3</accession>
<evidence type="ECO:0000259" key="3">
    <source>
        <dbReference type="Pfam" id="PF14257"/>
    </source>
</evidence>
<organism evidence="4 5">
    <name type="scientific">Mucilaginibacter pankratovii</name>
    <dbReference type="NCBI Taxonomy" id="2772110"/>
    <lineage>
        <taxon>Bacteria</taxon>
        <taxon>Pseudomonadati</taxon>
        <taxon>Bacteroidota</taxon>
        <taxon>Sphingobacteriia</taxon>
        <taxon>Sphingobacteriales</taxon>
        <taxon>Sphingobacteriaceae</taxon>
        <taxon>Mucilaginibacter</taxon>
    </lineage>
</organism>
<dbReference type="RefSeq" id="WP_191189970.1">
    <property type="nucleotide sequence ID" value="NZ_JACWMY010000008.1"/>
</dbReference>
<reference evidence="4 5" key="1">
    <citation type="submission" date="2020-09" db="EMBL/GenBank/DDBJ databases">
        <title>Novel species of Mucilaginibacter isolated from a glacier on the Tibetan Plateau.</title>
        <authorList>
            <person name="Liu Q."/>
            <person name="Xin Y.-H."/>
        </authorList>
    </citation>
    <scope>NUCLEOTIDE SEQUENCE [LARGE SCALE GENOMIC DNA]</scope>
    <source>
        <strain evidence="4 5">ZT4R22</strain>
    </source>
</reference>
<gene>
    <name evidence="4" type="ORF">IDJ77_15940</name>
</gene>
<feature type="domain" description="DUF4349" evidence="3">
    <location>
        <begin position="53"/>
        <end position="279"/>
    </location>
</feature>
<dbReference type="PROSITE" id="PS51257">
    <property type="entry name" value="PROKAR_LIPOPROTEIN"/>
    <property type="match status" value="1"/>
</dbReference>
<evidence type="ECO:0000256" key="1">
    <source>
        <dbReference type="SAM" id="Phobius"/>
    </source>
</evidence>
<dbReference type="EMBL" id="JACWMY010000008">
    <property type="protein sequence ID" value="MBD1365308.1"/>
    <property type="molecule type" value="Genomic_DNA"/>
</dbReference>
<feature type="signal peptide" evidence="2">
    <location>
        <begin position="1"/>
        <end position="16"/>
    </location>
</feature>
<name>A0ABR7WSM3_9SPHI</name>
<dbReference type="Pfam" id="PF14257">
    <property type="entry name" value="DUF4349"/>
    <property type="match status" value="1"/>
</dbReference>
<keyword evidence="2" id="KW-0732">Signal</keyword>
<dbReference type="InterPro" id="IPR025645">
    <property type="entry name" value="DUF4349"/>
</dbReference>
<keyword evidence="1" id="KW-0812">Transmembrane</keyword>
<dbReference type="Proteomes" id="UP000606600">
    <property type="component" value="Unassembled WGS sequence"/>
</dbReference>